<keyword evidence="12" id="KW-0472">Membrane</keyword>
<evidence type="ECO:0000256" key="2">
    <source>
        <dbReference type="ARBA" id="ARBA00004370"/>
    </source>
</evidence>
<dbReference type="AlphaFoldDB" id="A0A9P5N1K1"/>
<dbReference type="GO" id="GO:0004497">
    <property type="term" value="F:monooxygenase activity"/>
    <property type="evidence" value="ECO:0007669"/>
    <property type="project" value="UniProtKB-KW"/>
</dbReference>
<dbReference type="PANTHER" id="PTHR46300:SF2">
    <property type="entry name" value="CYTOCHROME P450 MONOOXYGENASE ALNH-RELATED"/>
    <property type="match status" value="1"/>
</dbReference>
<dbReference type="InterPro" id="IPR050364">
    <property type="entry name" value="Cytochrome_P450_fung"/>
</dbReference>
<evidence type="ECO:0008006" key="15">
    <source>
        <dbReference type="Google" id="ProtNLM"/>
    </source>
</evidence>
<dbReference type="GO" id="GO:0020037">
    <property type="term" value="F:heme binding"/>
    <property type="evidence" value="ECO:0007669"/>
    <property type="project" value="InterPro"/>
</dbReference>
<keyword evidence="5" id="KW-0349">Heme</keyword>
<dbReference type="GO" id="GO:0016705">
    <property type="term" value="F:oxidoreductase activity, acting on paired donors, with incorporation or reduction of molecular oxygen"/>
    <property type="evidence" value="ECO:0007669"/>
    <property type="project" value="InterPro"/>
</dbReference>
<comment type="similarity">
    <text evidence="4">Belongs to the cytochrome P450 family.</text>
</comment>
<comment type="caution">
    <text evidence="13">The sequence shown here is derived from an EMBL/GenBank/DDBJ whole genome shotgun (WGS) entry which is preliminary data.</text>
</comment>
<keyword evidence="6" id="KW-0812">Transmembrane</keyword>
<keyword evidence="8" id="KW-1133">Transmembrane helix</keyword>
<protein>
    <recommendedName>
        <fullName evidence="15">Cytochrome P450</fullName>
    </recommendedName>
</protein>
<comment type="subcellular location">
    <subcellularLocation>
        <location evidence="2">Membrane</location>
    </subcellularLocation>
</comment>
<comment type="cofactor">
    <cofactor evidence="1">
        <name>heme</name>
        <dbReference type="ChEBI" id="CHEBI:30413"/>
    </cofactor>
</comment>
<keyword evidence="14" id="KW-1185">Reference proteome</keyword>
<dbReference type="InterPro" id="IPR002401">
    <property type="entry name" value="Cyt_P450_E_grp-I"/>
</dbReference>
<keyword evidence="11" id="KW-0503">Monooxygenase</keyword>
<dbReference type="PANTHER" id="PTHR46300">
    <property type="entry name" value="P450, PUTATIVE (EUROFUNG)-RELATED-RELATED"/>
    <property type="match status" value="1"/>
</dbReference>
<evidence type="ECO:0000256" key="5">
    <source>
        <dbReference type="ARBA" id="ARBA00022617"/>
    </source>
</evidence>
<evidence type="ECO:0000256" key="8">
    <source>
        <dbReference type="ARBA" id="ARBA00022989"/>
    </source>
</evidence>
<dbReference type="EMBL" id="WHVB01000004">
    <property type="protein sequence ID" value="KAF8483927.1"/>
    <property type="molecule type" value="Genomic_DNA"/>
</dbReference>
<dbReference type="SUPFAM" id="SSF48264">
    <property type="entry name" value="Cytochrome P450"/>
    <property type="match status" value="1"/>
</dbReference>
<organism evidence="13 14">
    <name type="scientific">Russula ochroleuca</name>
    <dbReference type="NCBI Taxonomy" id="152965"/>
    <lineage>
        <taxon>Eukaryota</taxon>
        <taxon>Fungi</taxon>
        <taxon>Dikarya</taxon>
        <taxon>Basidiomycota</taxon>
        <taxon>Agaricomycotina</taxon>
        <taxon>Agaricomycetes</taxon>
        <taxon>Russulales</taxon>
        <taxon>Russulaceae</taxon>
        <taxon>Russula</taxon>
    </lineage>
</organism>
<evidence type="ECO:0000256" key="10">
    <source>
        <dbReference type="ARBA" id="ARBA00023004"/>
    </source>
</evidence>
<evidence type="ECO:0000256" key="6">
    <source>
        <dbReference type="ARBA" id="ARBA00022692"/>
    </source>
</evidence>
<evidence type="ECO:0000313" key="13">
    <source>
        <dbReference type="EMBL" id="KAF8483927.1"/>
    </source>
</evidence>
<dbReference type="InterPro" id="IPR036396">
    <property type="entry name" value="Cyt_P450_sf"/>
</dbReference>
<name>A0A9P5N1K1_9AGAM</name>
<reference evidence="13" key="1">
    <citation type="submission" date="2019-10" db="EMBL/GenBank/DDBJ databases">
        <authorList>
            <consortium name="DOE Joint Genome Institute"/>
            <person name="Kuo A."/>
            <person name="Miyauchi S."/>
            <person name="Kiss E."/>
            <person name="Drula E."/>
            <person name="Kohler A."/>
            <person name="Sanchez-Garcia M."/>
            <person name="Andreopoulos B."/>
            <person name="Barry K.W."/>
            <person name="Bonito G."/>
            <person name="Buee M."/>
            <person name="Carver A."/>
            <person name="Chen C."/>
            <person name="Cichocki N."/>
            <person name="Clum A."/>
            <person name="Culley D."/>
            <person name="Crous P.W."/>
            <person name="Fauchery L."/>
            <person name="Girlanda M."/>
            <person name="Hayes R."/>
            <person name="Keri Z."/>
            <person name="LaButti K."/>
            <person name="Lipzen A."/>
            <person name="Lombard V."/>
            <person name="Magnuson J."/>
            <person name="Maillard F."/>
            <person name="Morin E."/>
            <person name="Murat C."/>
            <person name="Nolan M."/>
            <person name="Ohm R."/>
            <person name="Pangilinan J."/>
            <person name="Pereira M."/>
            <person name="Perotto S."/>
            <person name="Peter M."/>
            <person name="Riley R."/>
            <person name="Sitrit Y."/>
            <person name="Stielow B."/>
            <person name="Szollosi G."/>
            <person name="Zifcakova L."/>
            <person name="Stursova M."/>
            <person name="Spatafora J.W."/>
            <person name="Tedersoo L."/>
            <person name="Vaario L.-M."/>
            <person name="Yamada A."/>
            <person name="Yan M."/>
            <person name="Wang P."/>
            <person name="Xu J."/>
            <person name="Bruns T."/>
            <person name="Baldrian P."/>
            <person name="Vilgalys R."/>
            <person name="Henrissat B."/>
            <person name="Grigoriev I.V."/>
            <person name="Hibbett D."/>
            <person name="Nagy L.G."/>
            <person name="Martin F.M."/>
        </authorList>
    </citation>
    <scope>NUCLEOTIDE SEQUENCE</scope>
    <source>
        <strain evidence="13">Prilba</strain>
    </source>
</reference>
<keyword evidence="7" id="KW-0479">Metal-binding</keyword>
<dbReference type="Gene3D" id="1.10.630.10">
    <property type="entry name" value="Cytochrome P450"/>
    <property type="match status" value="1"/>
</dbReference>
<evidence type="ECO:0000256" key="3">
    <source>
        <dbReference type="ARBA" id="ARBA00005179"/>
    </source>
</evidence>
<dbReference type="OrthoDB" id="1055148at2759"/>
<keyword evidence="10" id="KW-0408">Iron</keyword>
<evidence type="ECO:0000256" key="9">
    <source>
        <dbReference type="ARBA" id="ARBA00023002"/>
    </source>
</evidence>
<dbReference type="GO" id="GO:0016020">
    <property type="term" value="C:membrane"/>
    <property type="evidence" value="ECO:0007669"/>
    <property type="project" value="UniProtKB-SubCell"/>
</dbReference>
<evidence type="ECO:0000256" key="4">
    <source>
        <dbReference type="ARBA" id="ARBA00010617"/>
    </source>
</evidence>
<dbReference type="Pfam" id="PF00067">
    <property type="entry name" value="p450"/>
    <property type="match status" value="1"/>
</dbReference>
<dbReference type="InterPro" id="IPR001128">
    <property type="entry name" value="Cyt_P450"/>
</dbReference>
<comment type="pathway">
    <text evidence="3">Secondary metabolite biosynthesis.</text>
</comment>
<dbReference type="GO" id="GO:0005506">
    <property type="term" value="F:iron ion binding"/>
    <property type="evidence" value="ECO:0007669"/>
    <property type="project" value="InterPro"/>
</dbReference>
<keyword evidence="9" id="KW-0560">Oxidoreductase</keyword>
<dbReference type="PRINTS" id="PR00463">
    <property type="entry name" value="EP450I"/>
</dbReference>
<evidence type="ECO:0000256" key="7">
    <source>
        <dbReference type="ARBA" id="ARBA00022723"/>
    </source>
</evidence>
<evidence type="ECO:0000313" key="14">
    <source>
        <dbReference type="Proteomes" id="UP000759537"/>
    </source>
</evidence>
<evidence type="ECO:0000256" key="12">
    <source>
        <dbReference type="ARBA" id="ARBA00023136"/>
    </source>
</evidence>
<evidence type="ECO:0000256" key="1">
    <source>
        <dbReference type="ARBA" id="ARBA00001971"/>
    </source>
</evidence>
<evidence type="ECO:0000256" key="11">
    <source>
        <dbReference type="ARBA" id="ARBA00023033"/>
    </source>
</evidence>
<sequence length="109" mass="12547">MYLLINALAFFFFLYLLAVFRNYKRRRGLPYPPGPPSRPVIGNLLDIPKDTPWTAYADMSKKYGDVICLRVVNQLVVVLCSSSAIKDLLEKRAQTYSERPTLPILEMYT</sequence>
<dbReference type="Proteomes" id="UP000759537">
    <property type="component" value="Unassembled WGS sequence"/>
</dbReference>
<gene>
    <name evidence="13" type="ORF">DFH94DRAFT_690399</name>
</gene>
<accession>A0A9P5N1K1</accession>
<reference evidence="13" key="2">
    <citation type="journal article" date="2020" name="Nat. Commun.">
        <title>Large-scale genome sequencing of mycorrhizal fungi provides insights into the early evolution of symbiotic traits.</title>
        <authorList>
            <person name="Miyauchi S."/>
            <person name="Kiss E."/>
            <person name="Kuo A."/>
            <person name="Drula E."/>
            <person name="Kohler A."/>
            <person name="Sanchez-Garcia M."/>
            <person name="Morin E."/>
            <person name="Andreopoulos B."/>
            <person name="Barry K.W."/>
            <person name="Bonito G."/>
            <person name="Buee M."/>
            <person name="Carver A."/>
            <person name="Chen C."/>
            <person name="Cichocki N."/>
            <person name="Clum A."/>
            <person name="Culley D."/>
            <person name="Crous P.W."/>
            <person name="Fauchery L."/>
            <person name="Girlanda M."/>
            <person name="Hayes R.D."/>
            <person name="Keri Z."/>
            <person name="LaButti K."/>
            <person name="Lipzen A."/>
            <person name="Lombard V."/>
            <person name="Magnuson J."/>
            <person name="Maillard F."/>
            <person name="Murat C."/>
            <person name="Nolan M."/>
            <person name="Ohm R.A."/>
            <person name="Pangilinan J."/>
            <person name="Pereira M.F."/>
            <person name="Perotto S."/>
            <person name="Peter M."/>
            <person name="Pfister S."/>
            <person name="Riley R."/>
            <person name="Sitrit Y."/>
            <person name="Stielow J.B."/>
            <person name="Szollosi G."/>
            <person name="Zifcakova L."/>
            <person name="Stursova M."/>
            <person name="Spatafora J.W."/>
            <person name="Tedersoo L."/>
            <person name="Vaario L.M."/>
            <person name="Yamada A."/>
            <person name="Yan M."/>
            <person name="Wang P."/>
            <person name="Xu J."/>
            <person name="Bruns T."/>
            <person name="Baldrian P."/>
            <person name="Vilgalys R."/>
            <person name="Dunand C."/>
            <person name="Henrissat B."/>
            <person name="Grigoriev I.V."/>
            <person name="Hibbett D."/>
            <person name="Nagy L.G."/>
            <person name="Martin F.M."/>
        </authorList>
    </citation>
    <scope>NUCLEOTIDE SEQUENCE</scope>
    <source>
        <strain evidence="13">Prilba</strain>
    </source>
</reference>
<proteinExistence type="inferred from homology"/>